<keyword evidence="3 8" id="KW-0812">Transmembrane</keyword>
<feature type="compositionally biased region" description="Polar residues" evidence="9">
    <location>
        <begin position="376"/>
        <end position="386"/>
    </location>
</feature>
<dbReference type="GO" id="GO:0005769">
    <property type="term" value="C:early endosome"/>
    <property type="evidence" value="ECO:0007669"/>
    <property type="project" value="TreeGrafter"/>
</dbReference>
<comment type="similarity">
    <text evidence="8">Belongs to the chloride channel (TC 2.A.49) family.</text>
</comment>
<dbReference type="PRINTS" id="PR00762">
    <property type="entry name" value="CLCHANNEL"/>
</dbReference>
<evidence type="ECO:0000256" key="6">
    <source>
        <dbReference type="ARBA" id="ARBA00023136"/>
    </source>
</evidence>
<organism evidence="10 11">
    <name type="scientific">Tilletia indica</name>
    <dbReference type="NCBI Taxonomy" id="43049"/>
    <lineage>
        <taxon>Eukaryota</taxon>
        <taxon>Fungi</taxon>
        <taxon>Dikarya</taxon>
        <taxon>Basidiomycota</taxon>
        <taxon>Ustilaginomycotina</taxon>
        <taxon>Exobasidiomycetes</taxon>
        <taxon>Tilletiales</taxon>
        <taxon>Tilletiaceae</taxon>
        <taxon>Tilletia</taxon>
    </lineage>
</organism>
<feature type="compositionally biased region" description="Basic and acidic residues" evidence="9">
    <location>
        <begin position="56"/>
        <end position="75"/>
    </location>
</feature>
<dbReference type="InterPro" id="IPR014743">
    <property type="entry name" value="Cl-channel_core"/>
</dbReference>
<feature type="transmembrane region" description="Helical" evidence="8">
    <location>
        <begin position="769"/>
        <end position="788"/>
    </location>
</feature>
<evidence type="ECO:0000313" key="10">
    <source>
        <dbReference type="EMBL" id="KAE8244318.1"/>
    </source>
</evidence>
<feature type="transmembrane region" description="Helical" evidence="8">
    <location>
        <begin position="467"/>
        <end position="489"/>
    </location>
</feature>
<feature type="transmembrane region" description="Helical" evidence="8">
    <location>
        <begin position="564"/>
        <end position="582"/>
    </location>
</feature>
<reference evidence="10" key="2">
    <citation type="journal article" date="2019" name="IMA Fungus">
        <title>Genome sequencing and comparison of five Tilletia species to identify candidate genes for the detection of regulated species infecting wheat.</title>
        <authorList>
            <person name="Nguyen H.D.T."/>
            <person name="Sultana T."/>
            <person name="Kesanakurti P."/>
            <person name="Hambleton S."/>
        </authorList>
    </citation>
    <scope>NUCLEOTIDE SEQUENCE</scope>
    <source>
        <strain evidence="10">DAOMC 236416</strain>
    </source>
</reference>
<evidence type="ECO:0000256" key="8">
    <source>
        <dbReference type="RuleBase" id="RU361221"/>
    </source>
</evidence>
<keyword evidence="6 8" id="KW-0472">Membrane</keyword>
<feature type="compositionally biased region" description="Polar residues" evidence="9">
    <location>
        <begin position="1"/>
        <end position="20"/>
    </location>
</feature>
<feature type="transmembrane region" description="Helical" evidence="8">
    <location>
        <begin position="697"/>
        <end position="721"/>
    </location>
</feature>
<dbReference type="SUPFAM" id="SSF54631">
    <property type="entry name" value="CBS-domain pair"/>
    <property type="match status" value="1"/>
</dbReference>
<dbReference type="PROSITE" id="PS51371">
    <property type="entry name" value="CBS"/>
    <property type="match status" value="1"/>
</dbReference>
<keyword evidence="5 8" id="KW-0406">Ion transport</keyword>
<feature type="region of interest" description="Disordered" evidence="9">
    <location>
        <begin position="335"/>
        <end position="389"/>
    </location>
</feature>
<feature type="transmembrane region" description="Helical" evidence="8">
    <location>
        <begin position="727"/>
        <end position="749"/>
    </location>
</feature>
<feature type="transmembrane region" description="Helical" evidence="8">
    <location>
        <begin position="529"/>
        <end position="552"/>
    </location>
</feature>
<keyword evidence="2 8" id="KW-0813">Transport</keyword>
<dbReference type="PANTHER" id="PTHR45711">
    <property type="entry name" value="CHLORIDE CHANNEL PROTEIN"/>
    <property type="match status" value="1"/>
</dbReference>
<comment type="subcellular location">
    <subcellularLocation>
        <location evidence="1 8">Membrane</location>
        <topology evidence="1 8">Multi-pass membrane protein</topology>
    </subcellularLocation>
</comment>
<accession>A0A177T6M6</accession>
<proteinExistence type="inferred from homology"/>
<gene>
    <name evidence="10" type="ORF">A4X13_0g6684</name>
</gene>
<evidence type="ECO:0000256" key="7">
    <source>
        <dbReference type="ARBA" id="ARBA00023214"/>
    </source>
</evidence>
<dbReference type="AlphaFoldDB" id="A0A177T6M6"/>
<feature type="transmembrane region" description="Helical" evidence="8">
    <location>
        <begin position="298"/>
        <end position="319"/>
    </location>
</feature>
<feature type="transmembrane region" description="Helical" evidence="8">
    <location>
        <begin position="133"/>
        <end position="153"/>
    </location>
</feature>
<feature type="region of interest" description="Disordered" evidence="9">
    <location>
        <begin position="940"/>
        <end position="959"/>
    </location>
</feature>
<keyword evidence="11" id="KW-1185">Reference proteome</keyword>
<dbReference type="Proteomes" id="UP000077521">
    <property type="component" value="Unassembled WGS sequence"/>
</dbReference>
<dbReference type="InterPro" id="IPR000644">
    <property type="entry name" value="CBS_dom"/>
</dbReference>
<comment type="caution">
    <text evidence="10">The sequence shown here is derived from an EMBL/GenBank/DDBJ whole genome shotgun (WGS) entry which is preliminary data.</text>
</comment>
<keyword evidence="7 8" id="KW-0868">Chloride</keyword>
<dbReference type="GO" id="GO:0005247">
    <property type="term" value="F:voltage-gated chloride channel activity"/>
    <property type="evidence" value="ECO:0007669"/>
    <property type="project" value="TreeGrafter"/>
</dbReference>
<feature type="transmembrane region" description="Helical" evidence="8">
    <location>
        <begin position="643"/>
        <end position="661"/>
    </location>
</feature>
<dbReference type="GO" id="GO:0005794">
    <property type="term" value="C:Golgi apparatus"/>
    <property type="evidence" value="ECO:0007669"/>
    <property type="project" value="TreeGrafter"/>
</dbReference>
<feature type="region of interest" description="Disordered" evidence="9">
    <location>
        <begin position="1"/>
        <end position="84"/>
    </location>
</feature>
<dbReference type="PANTHER" id="PTHR45711:SF6">
    <property type="entry name" value="CHLORIDE CHANNEL PROTEIN"/>
    <property type="match status" value="1"/>
</dbReference>
<feature type="compositionally biased region" description="Basic and acidic residues" evidence="9">
    <location>
        <begin position="338"/>
        <end position="349"/>
    </location>
</feature>
<evidence type="ECO:0000313" key="11">
    <source>
        <dbReference type="Proteomes" id="UP000077521"/>
    </source>
</evidence>
<protein>
    <recommendedName>
        <fullName evidence="8">Chloride channel protein</fullName>
    </recommendedName>
</protein>
<dbReference type="Gene3D" id="1.10.3080.10">
    <property type="entry name" value="Clc chloride channel"/>
    <property type="match status" value="1"/>
</dbReference>
<keyword evidence="4 8" id="KW-1133">Transmembrane helix</keyword>
<feature type="transmembrane region" description="Helical" evidence="8">
    <location>
        <begin position="794"/>
        <end position="818"/>
    </location>
</feature>
<reference evidence="10" key="1">
    <citation type="submission" date="2016-04" db="EMBL/GenBank/DDBJ databases">
        <authorList>
            <person name="Nguyen H.D."/>
            <person name="Samba Siva P."/>
            <person name="Cullis J."/>
            <person name="Levesque C.A."/>
            <person name="Hambleton S."/>
        </authorList>
    </citation>
    <scope>NUCLEOTIDE SEQUENCE</scope>
    <source>
        <strain evidence="10">DAOMC 236416</strain>
    </source>
</reference>
<evidence type="ECO:0000256" key="9">
    <source>
        <dbReference type="SAM" id="MobiDB-lite"/>
    </source>
</evidence>
<dbReference type="CDD" id="cd03684">
    <property type="entry name" value="ClC_3_like"/>
    <property type="match status" value="1"/>
</dbReference>
<sequence length="1133" mass="122206">MASSNNNTVPPSPLGTSSSLEDPPGSQHGSVRRRFLDASTRSLSSAVDMMRPGYNNKRDPANITRKPYDDPRVLQDDPNQESANNGLRTYYSSFQTVDWIHDAIKENSRLRRLRAIRGFRGAVINTWDRFQGWLIATLTGFIIAVIAGGVIMFEAVLFDLKEGYCSPNWRLAKRFCCPPAAEPSAAAVSQISNASLLLSPARVSAWTYSPLAGSATMASLSSTARSVFGFGSGRMLSGWAGPVAGSPYWSAAQRVHSNRLSAFGPGGVGEKEEEMCPDWVTWAERFSGDGSDNWLADYGMYIVIALLWASIASLLTIYLTSSDLYTSRKNSSPIASELTHDEPLPDHSKPQSVHVDNDEHESEEEPRRDSLDEAEQVSTPFQSRPTSAIDERTSLLSAHQRPPLSHRSTMTYDSVASASAAGPALPTKVVSTLAAESRKVAALAPRKTLYFGSGSGISEVKCILSGFVIHGFLGAWTLFAKCVGLAFSVASGLQAGKEGPFVHAGSAVANIVCRIFPKYEMNEGKRREMLSCGCAAGVAVAFGAPVGGVLFSLEEVSYYFPSKVLFRAFFCAMIAAATLRAIDPFGTGKIVLFQVTYDKEWAWSELPFFVLIGVFGGIYGAYFTKLNMFWARNVRAKTWMAKYPVAEVLMITFISVVVSFFNSYTRMGGVEFIASLFSECHAHESLDGLCVSSASQIWPLISSVAWAMITKGALTIITFGIKLPAGIFIPTLAVGACFGRIVGLLVQYLQWTNADHPFFGFCEASDKACIVPGIYAMVGAAATLSGVTRTTVSLAVIMFELTGTLTYTVPVMLAILVAKTLADALEHKGIYDLVIEFSGLPYLDNRITYVWDKVHVPDAMDTSVECIWLEDENTVASLRKKLVRLALGQGYADGGFPILVRADSGAANASGGDAKDAGQSSDAPGTPSTIRELARALADGGIGSSENGNTESFRRSTAAGRSSSEAKMVGYIAAGELEHALNLLIRVHPTWDAHSTRCFFRYMPYVRATERAAASGGAGAGAGAQGVRTSGLGGKKANGNGGGVDLSMSVGSVGMRGSSFLYSPDLDPQDLSLYVDKAPITVQTHSPLELVHQYFTRLGVRYLIVVDERGLYRGVIFKKRYLKFLEDCERGHV</sequence>
<evidence type="ECO:0000256" key="2">
    <source>
        <dbReference type="ARBA" id="ARBA00022448"/>
    </source>
</evidence>
<dbReference type="GO" id="GO:0005886">
    <property type="term" value="C:plasma membrane"/>
    <property type="evidence" value="ECO:0007669"/>
    <property type="project" value="TreeGrafter"/>
</dbReference>
<dbReference type="EMBL" id="LWDF02000675">
    <property type="protein sequence ID" value="KAE8244318.1"/>
    <property type="molecule type" value="Genomic_DNA"/>
</dbReference>
<feature type="transmembrane region" description="Helical" evidence="8">
    <location>
        <begin position="603"/>
        <end position="623"/>
    </location>
</feature>
<evidence type="ECO:0000256" key="5">
    <source>
        <dbReference type="ARBA" id="ARBA00023065"/>
    </source>
</evidence>
<dbReference type="SUPFAM" id="SSF81340">
    <property type="entry name" value="Clc chloride channel"/>
    <property type="match status" value="1"/>
</dbReference>
<dbReference type="Pfam" id="PF00654">
    <property type="entry name" value="Voltage_CLC"/>
    <property type="match status" value="1"/>
</dbReference>
<dbReference type="InterPro" id="IPR046342">
    <property type="entry name" value="CBS_dom_sf"/>
</dbReference>
<evidence type="ECO:0000256" key="4">
    <source>
        <dbReference type="ARBA" id="ARBA00022989"/>
    </source>
</evidence>
<evidence type="ECO:0000256" key="3">
    <source>
        <dbReference type="ARBA" id="ARBA00022692"/>
    </source>
</evidence>
<name>A0A177T6M6_9BASI</name>
<dbReference type="FunFam" id="1.10.3080.10:FF:000013">
    <property type="entry name" value="Voltage-gated chloride channel (ClcA)"/>
    <property type="match status" value="1"/>
</dbReference>
<dbReference type="InterPro" id="IPR001807">
    <property type="entry name" value="ClC"/>
</dbReference>
<evidence type="ECO:0000256" key="1">
    <source>
        <dbReference type="ARBA" id="ARBA00004141"/>
    </source>
</evidence>